<organism evidence="2 3">
    <name type="scientific">Elysia crispata</name>
    <name type="common">lettuce slug</name>
    <dbReference type="NCBI Taxonomy" id="231223"/>
    <lineage>
        <taxon>Eukaryota</taxon>
        <taxon>Metazoa</taxon>
        <taxon>Spiralia</taxon>
        <taxon>Lophotrochozoa</taxon>
        <taxon>Mollusca</taxon>
        <taxon>Gastropoda</taxon>
        <taxon>Heterobranchia</taxon>
        <taxon>Euthyneura</taxon>
        <taxon>Panpulmonata</taxon>
        <taxon>Sacoglossa</taxon>
        <taxon>Placobranchoidea</taxon>
        <taxon>Plakobranchidae</taxon>
        <taxon>Elysia</taxon>
    </lineage>
</organism>
<dbReference type="Proteomes" id="UP001283361">
    <property type="component" value="Unassembled WGS sequence"/>
</dbReference>
<proteinExistence type="predicted"/>
<gene>
    <name evidence="2" type="ORF">RRG08_033874</name>
</gene>
<keyword evidence="3" id="KW-1185">Reference proteome</keyword>
<name>A0AAE1ED72_9GAST</name>
<feature type="compositionally biased region" description="Basic and acidic residues" evidence="1">
    <location>
        <begin position="8"/>
        <end position="24"/>
    </location>
</feature>
<feature type="region of interest" description="Disordered" evidence="1">
    <location>
        <begin position="1"/>
        <end position="28"/>
    </location>
</feature>
<accession>A0AAE1ED72</accession>
<evidence type="ECO:0000313" key="3">
    <source>
        <dbReference type="Proteomes" id="UP001283361"/>
    </source>
</evidence>
<dbReference type="AlphaFoldDB" id="A0AAE1ED72"/>
<protein>
    <submittedName>
        <fullName evidence="2">Uncharacterized protein</fullName>
    </submittedName>
</protein>
<reference evidence="2" key="1">
    <citation type="journal article" date="2023" name="G3 (Bethesda)">
        <title>A reference genome for the long-term kleptoplast-retaining sea slug Elysia crispata morphotype clarki.</title>
        <authorList>
            <person name="Eastman K.E."/>
            <person name="Pendleton A.L."/>
            <person name="Shaikh M.A."/>
            <person name="Suttiyut T."/>
            <person name="Ogas R."/>
            <person name="Tomko P."/>
            <person name="Gavelis G."/>
            <person name="Widhalm J.R."/>
            <person name="Wisecaver J.H."/>
        </authorList>
    </citation>
    <scope>NUCLEOTIDE SEQUENCE</scope>
    <source>
        <strain evidence="2">ECLA1</strain>
    </source>
</reference>
<sequence length="81" mass="9377">MANSRRHEKMEMKEPQLGELDNRGSNKYPTKPSFVAIFSRRPIDCSYGPPPDLPHIGLHQYRDGMRLDEHKIVVSRPKCSE</sequence>
<evidence type="ECO:0000313" key="2">
    <source>
        <dbReference type="EMBL" id="KAK3801688.1"/>
    </source>
</evidence>
<comment type="caution">
    <text evidence="2">The sequence shown here is derived from an EMBL/GenBank/DDBJ whole genome shotgun (WGS) entry which is preliminary data.</text>
</comment>
<evidence type="ECO:0000256" key="1">
    <source>
        <dbReference type="SAM" id="MobiDB-lite"/>
    </source>
</evidence>
<dbReference type="EMBL" id="JAWDGP010000286">
    <property type="protein sequence ID" value="KAK3801688.1"/>
    <property type="molecule type" value="Genomic_DNA"/>
</dbReference>